<gene>
    <name evidence="1" type="ORF">LSTR_LSTR000924</name>
</gene>
<proteinExistence type="predicted"/>
<evidence type="ECO:0000313" key="2">
    <source>
        <dbReference type="Proteomes" id="UP000291343"/>
    </source>
</evidence>
<dbReference type="InParanoid" id="A0A482X108"/>
<dbReference type="EMBL" id="QKKF02019844">
    <property type="protein sequence ID" value="RZF39403.1"/>
    <property type="molecule type" value="Genomic_DNA"/>
</dbReference>
<protein>
    <submittedName>
        <fullName evidence="1">Uncharacterized protein</fullName>
    </submittedName>
</protein>
<evidence type="ECO:0000313" key="1">
    <source>
        <dbReference type="EMBL" id="RZF39403.1"/>
    </source>
</evidence>
<comment type="caution">
    <text evidence="1">The sequence shown here is derived from an EMBL/GenBank/DDBJ whole genome shotgun (WGS) entry which is preliminary data.</text>
</comment>
<name>A0A482X108_LAOST</name>
<sequence>MPPGRHNEHAGYISCFAEGEPSKPQVDSRARRQIKTRANTCARASSCVLRGSCINVFRSVSKMRDRRVLWQMLLPQVHVFTFDLLRILLPTFFVRSNSSLL</sequence>
<dbReference type="Proteomes" id="UP000291343">
    <property type="component" value="Unassembled WGS sequence"/>
</dbReference>
<organism evidence="1 2">
    <name type="scientific">Laodelphax striatellus</name>
    <name type="common">Small brown planthopper</name>
    <name type="synonym">Delphax striatella</name>
    <dbReference type="NCBI Taxonomy" id="195883"/>
    <lineage>
        <taxon>Eukaryota</taxon>
        <taxon>Metazoa</taxon>
        <taxon>Ecdysozoa</taxon>
        <taxon>Arthropoda</taxon>
        <taxon>Hexapoda</taxon>
        <taxon>Insecta</taxon>
        <taxon>Pterygota</taxon>
        <taxon>Neoptera</taxon>
        <taxon>Paraneoptera</taxon>
        <taxon>Hemiptera</taxon>
        <taxon>Auchenorrhyncha</taxon>
        <taxon>Fulgoroidea</taxon>
        <taxon>Delphacidae</taxon>
        <taxon>Criomorphinae</taxon>
        <taxon>Laodelphax</taxon>
    </lineage>
</organism>
<dbReference type="AlphaFoldDB" id="A0A482X108"/>
<accession>A0A482X108</accession>
<keyword evidence="2" id="KW-1185">Reference proteome</keyword>
<reference evidence="1 2" key="1">
    <citation type="journal article" date="2017" name="Gigascience">
        <title>Genome sequence of the small brown planthopper, Laodelphax striatellus.</title>
        <authorList>
            <person name="Zhu J."/>
            <person name="Jiang F."/>
            <person name="Wang X."/>
            <person name="Yang P."/>
            <person name="Bao Y."/>
            <person name="Zhao W."/>
            <person name="Wang W."/>
            <person name="Lu H."/>
            <person name="Wang Q."/>
            <person name="Cui N."/>
            <person name="Li J."/>
            <person name="Chen X."/>
            <person name="Luo L."/>
            <person name="Yu J."/>
            <person name="Kang L."/>
            <person name="Cui F."/>
        </authorList>
    </citation>
    <scope>NUCLEOTIDE SEQUENCE [LARGE SCALE GENOMIC DNA]</scope>
    <source>
        <strain evidence="1">Lst14</strain>
    </source>
</reference>